<name>F0W638_9STRA</name>
<dbReference type="HOGENOM" id="CLU_012421_0_0_1"/>
<dbReference type="SUPFAM" id="SSF52047">
    <property type="entry name" value="RNI-like"/>
    <property type="match status" value="1"/>
</dbReference>
<keyword evidence="2" id="KW-0963">Cytoplasm</keyword>
<dbReference type="EMBL" id="FR824068">
    <property type="protein sequence ID" value="CCA16580.1"/>
    <property type="molecule type" value="Genomic_DNA"/>
</dbReference>
<dbReference type="Gene3D" id="3.80.10.10">
    <property type="entry name" value="Ribonuclease Inhibitor"/>
    <property type="match status" value="1"/>
</dbReference>
<comment type="subcellular location">
    <subcellularLocation>
        <location evidence="1">Cytoplasm</location>
        <location evidence="1">Cytoskeleton</location>
    </subcellularLocation>
</comment>
<feature type="coiled-coil region" evidence="4">
    <location>
        <begin position="406"/>
        <end position="482"/>
    </location>
</feature>
<feature type="coiled-coil region" evidence="4">
    <location>
        <begin position="329"/>
        <end position="356"/>
    </location>
</feature>
<keyword evidence="4" id="KW-0175">Coiled coil</keyword>
<organism evidence="6">
    <name type="scientific">Albugo laibachii Nc14</name>
    <dbReference type="NCBI Taxonomy" id="890382"/>
    <lineage>
        <taxon>Eukaryota</taxon>
        <taxon>Sar</taxon>
        <taxon>Stramenopiles</taxon>
        <taxon>Oomycota</taxon>
        <taxon>Peronosporomycetes</taxon>
        <taxon>Albuginales</taxon>
        <taxon>Albuginaceae</taxon>
        <taxon>Albugo</taxon>
    </lineage>
</organism>
<proteinExistence type="predicted"/>
<feature type="compositionally biased region" description="Basic and acidic residues" evidence="5">
    <location>
        <begin position="851"/>
        <end position="871"/>
    </location>
</feature>
<dbReference type="PANTHER" id="PTHR24107">
    <property type="entry name" value="YNEIN REGULATORY COMPLEX SUBUNIT 5"/>
    <property type="match status" value="1"/>
</dbReference>
<accession>F0W638</accession>
<evidence type="ECO:0000313" key="6">
    <source>
        <dbReference type="EMBL" id="CCA16580.1"/>
    </source>
</evidence>
<evidence type="ECO:0000256" key="4">
    <source>
        <dbReference type="SAM" id="Coils"/>
    </source>
</evidence>
<protein>
    <submittedName>
        <fullName evidence="6">Uncharacterized protein AlNc14C23G2340</fullName>
    </submittedName>
</protein>
<feature type="coiled-coil region" evidence="4">
    <location>
        <begin position="105"/>
        <end position="170"/>
    </location>
</feature>
<dbReference type="InterPro" id="IPR001611">
    <property type="entry name" value="Leu-rich_rpt"/>
</dbReference>
<dbReference type="Pfam" id="PF13516">
    <property type="entry name" value="LRR_6"/>
    <property type="match status" value="2"/>
</dbReference>
<gene>
    <name evidence="6" type="primary">AlNc14C23G2340</name>
    <name evidence="6" type="ORF">ALNC14_027230</name>
</gene>
<feature type="compositionally biased region" description="Low complexity" evidence="5">
    <location>
        <begin position="838"/>
        <end position="850"/>
    </location>
</feature>
<reference evidence="6" key="1">
    <citation type="journal article" date="2011" name="PLoS Biol.">
        <title>Gene gain and loss during evolution of obligate parasitism in the white rust pathogen of Arabidopsis thaliana.</title>
        <authorList>
            <person name="Kemen E."/>
            <person name="Gardiner A."/>
            <person name="Schultz-Larsen T."/>
            <person name="Kemen A.C."/>
            <person name="Balmuth A.L."/>
            <person name="Robert-Seilaniantz A."/>
            <person name="Bailey K."/>
            <person name="Holub E."/>
            <person name="Studholme D.J."/>
            <person name="Maclean D."/>
            <person name="Jones J.D."/>
        </authorList>
    </citation>
    <scope>NUCLEOTIDE SEQUENCE</scope>
</reference>
<dbReference type="SMART" id="SM00368">
    <property type="entry name" value="LRR_RI"/>
    <property type="match status" value="2"/>
</dbReference>
<evidence type="ECO:0000256" key="2">
    <source>
        <dbReference type="ARBA" id="ARBA00022490"/>
    </source>
</evidence>
<dbReference type="InterPro" id="IPR032675">
    <property type="entry name" value="LRR_dom_sf"/>
</dbReference>
<sequence>MSESLVFEQQDTCSLNAISVNDEQVRAPYEQTLHCLTLLHTCDEVVASQKVQFRESEHRFTVSETENRSLMERMHHTKEIETQWRENEQELIAVRHHNTELLRTLNQQQCASDALETQNRSLRAELEALLSQETLFKQTQMEQQVSSKMNQSLQAKIESVEMEKEQLRRNFSDRMLTVQVEMETLQDHLCVRKEKQYQFLARTRQLEEQLREKESNVVRMSQTLEENETKLSEMEAQWRAEFHAKRNQLQVNEQLSAECSKMIQDTQEMQLRMDKNEQEKSRLEAEFRQASEQLREMADKVFQLLERLKASESAKNRAMDAQKHQQIQIAASEKRNAGLQKEIVKLDQIRSKLESEKQIVSDQLPEMKKSLTQMSVRFTEQEKVKLRALEESKNFEEKTSFLSGRVAHLLRKMQTEEEARQLLKEDVKKLSSQLASYQQRHSEVSQNQLTMARNAQIMTQALKQCEVERNEFKARLDVALKKVEVEAPRSARRSEYGQSIQSRFIVEVGPSMGPNGLTLKARRSESVASFHAAEEFLTRYAIHSFITNALKHSKPNQMLTEKIGQLLTRLMISEERNSECSKLLASKSEELNDAIHRVTTWKSKVDMEVDVKRRLLLRYVHQVRCQAEDSRLESGILRLTKGGIGDEEVHAIASLLQSENEIRELHLESNCITNEGARAIAAILNQSHCALRYIDLRRNQIGKNGIQLIADALERDIRSARVCVHSGRLEAFADATCTETHCVIDISDNTSPIPLQDGCKVSPIPDSGWKDKVRVESSQHVWNRSRGNSVEDPFGAMHPCEASMKSSPQRSNAGCKAEIAAFKEMRCKWNGAERKLPPLLLIDSSTSPSTDSRRDDVSQEPVDRLSRRNDPILECDT</sequence>
<feature type="coiled-coil region" evidence="4">
    <location>
        <begin position="266"/>
        <end position="300"/>
    </location>
</feature>
<feature type="region of interest" description="Disordered" evidence="5">
    <location>
        <begin position="838"/>
        <end position="877"/>
    </location>
</feature>
<evidence type="ECO:0000256" key="3">
    <source>
        <dbReference type="ARBA" id="ARBA00023212"/>
    </source>
</evidence>
<dbReference type="AlphaFoldDB" id="F0W638"/>
<dbReference type="GO" id="GO:0005856">
    <property type="term" value="C:cytoskeleton"/>
    <property type="evidence" value="ECO:0007669"/>
    <property type="project" value="UniProtKB-SubCell"/>
</dbReference>
<dbReference type="InterPro" id="IPR052410">
    <property type="entry name" value="DRC5"/>
</dbReference>
<evidence type="ECO:0000256" key="5">
    <source>
        <dbReference type="SAM" id="MobiDB-lite"/>
    </source>
</evidence>
<keyword evidence="3" id="KW-0206">Cytoskeleton</keyword>
<feature type="coiled-coil region" evidence="4">
    <location>
        <begin position="203"/>
        <end position="237"/>
    </location>
</feature>
<evidence type="ECO:0000256" key="1">
    <source>
        <dbReference type="ARBA" id="ARBA00004245"/>
    </source>
</evidence>
<dbReference type="PANTHER" id="PTHR24107:SF2">
    <property type="entry name" value="NLR FAMILY CARD DOMAIN CONTAINING 3"/>
    <property type="match status" value="1"/>
</dbReference>
<reference evidence="6" key="2">
    <citation type="submission" date="2011-02" db="EMBL/GenBank/DDBJ databases">
        <authorList>
            <person name="MacLean D."/>
        </authorList>
    </citation>
    <scope>NUCLEOTIDE SEQUENCE</scope>
</reference>